<reference evidence="2" key="1">
    <citation type="submission" date="2020-11" db="EMBL/GenBank/DDBJ databases">
        <authorList>
            <consortium name="DOE Joint Genome Institute"/>
            <person name="Ahrendt S."/>
            <person name="Riley R."/>
            <person name="Andreopoulos W."/>
            <person name="Labutti K."/>
            <person name="Pangilinan J."/>
            <person name="Ruiz-Duenas F.J."/>
            <person name="Barrasa J.M."/>
            <person name="Sanchez-Garcia M."/>
            <person name="Camarero S."/>
            <person name="Miyauchi S."/>
            <person name="Serrano A."/>
            <person name="Linde D."/>
            <person name="Babiker R."/>
            <person name="Drula E."/>
            <person name="Ayuso-Fernandez I."/>
            <person name="Pacheco R."/>
            <person name="Padilla G."/>
            <person name="Ferreira P."/>
            <person name="Barriuso J."/>
            <person name="Kellner H."/>
            <person name="Castanera R."/>
            <person name="Alfaro M."/>
            <person name="Ramirez L."/>
            <person name="Pisabarro A.G."/>
            <person name="Kuo A."/>
            <person name="Tritt A."/>
            <person name="Lipzen A."/>
            <person name="He G."/>
            <person name="Yan M."/>
            <person name="Ng V."/>
            <person name="Cullen D."/>
            <person name="Martin F."/>
            <person name="Rosso M.-N."/>
            <person name="Henrissat B."/>
            <person name="Hibbett D."/>
            <person name="Martinez A.T."/>
            <person name="Grigoriev I.V."/>
        </authorList>
    </citation>
    <scope>NUCLEOTIDE SEQUENCE</scope>
    <source>
        <strain evidence="2">CBS 506.95</strain>
    </source>
</reference>
<evidence type="ECO:0000313" key="2">
    <source>
        <dbReference type="EMBL" id="KAF9531689.1"/>
    </source>
</evidence>
<dbReference type="AlphaFoldDB" id="A0A9P6EMK5"/>
<evidence type="ECO:0000256" key="1">
    <source>
        <dbReference type="SAM" id="MobiDB-lite"/>
    </source>
</evidence>
<name>A0A9P6EMK5_9AGAR</name>
<evidence type="ECO:0000313" key="3">
    <source>
        <dbReference type="Proteomes" id="UP000807306"/>
    </source>
</evidence>
<keyword evidence="3" id="KW-1185">Reference proteome</keyword>
<dbReference type="Proteomes" id="UP000807306">
    <property type="component" value="Unassembled WGS sequence"/>
</dbReference>
<protein>
    <submittedName>
        <fullName evidence="2">Uncharacterized protein</fullName>
    </submittedName>
</protein>
<sequence>MDHFDEQPFYQLDFQYGNLFFRLKAKDLGKVLICFGVLYLENRGLLADITLNRTIMDQILDLPKGALDVMLRPISSLIALGRYPQETSLDQTSSPDAFHRVGFHIFHPFLYDFLLDPQRSGGFYLNLATVYQTLGKYHLTRSSESNYSGRREAKASKNLASKSPNPESNIFTQSETLRSLEGEELKLQGLVDLTAKCGHPATSLAHDLLQIIRSKMQAEHISDVCMAVVIQAELILGHVNMVLNIDPESDRWDLGPILDIGVHVLPSLEGALQVSIIQNIHKPPQFMPSCEYIFEDLVNLERVFSLRKAHLDILSSLEASAGGQRNRYFGVHDSDSTLSAISVEFERMKSDVDESRYDDLPAQLLSKTLQTILDTLHQAKLWDRISEASFLSVVKSSMLLLYVYRGLIASNAIRADASHMKEPSLWLIVVNLVQALGEHISSGGSPPLGHGRAHRFLNLLSEHLTLQPSDMDDVRSLVQWYIDSAPPSTSQTGLASLTLESFFQNFSPISALDVNEKVDLQALVLSASQPSERPASLGQLLGSLRRPTLPRWMMQGQLQQYLSESHKLQSTPGRQAVVILARSLGLELVEHLEATPSNDHLEASADINNTDGIEDARSLLRHHLLAPFKWVVSEDVLLNVISSVASIQIRWKWRTVWLLKHIGYSSDNTIVKTELLLQVIDLVKSMDTINWFDSTPEVLVERVEVYHQWTAVTNSQVEYLRTSGLKEQISLFEAACERDEKEYETLRPFLPSPSIGDWFRVVRLLLKRDSMVLRIAGVSPSVWQLLL</sequence>
<proteinExistence type="predicted"/>
<feature type="region of interest" description="Disordered" evidence="1">
    <location>
        <begin position="145"/>
        <end position="170"/>
    </location>
</feature>
<feature type="compositionally biased region" description="Polar residues" evidence="1">
    <location>
        <begin position="158"/>
        <end position="170"/>
    </location>
</feature>
<comment type="caution">
    <text evidence="2">The sequence shown here is derived from an EMBL/GenBank/DDBJ whole genome shotgun (WGS) entry which is preliminary data.</text>
</comment>
<organism evidence="2 3">
    <name type="scientific">Crepidotus variabilis</name>
    <dbReference type="NCBI Taxonomy" id="179855"/>
    <lineage>
        <taxon>Eukaryota</taxon>
        <taxon>Fungi</taxon>
        <taxon>Dikarya</taxon>
        <taxon>Basidiomycota</taxon>
        <taxon>Agaricomycotina</taxon>
        <taxon>Agaricomycetes</taxon>
        <taxon>Agaricomycetidae</taxon>
        <taxon>Agaricales</taxon>
        <taxon>Agaricineae</taxon>
        <taxon>Crepidotaceae</taxon>
        <taxon>Crepidotus</taxon>
    </lineage>
</organism>
<accession>A0A9P6EMK5</accession>
<dbReference type="EMBL" id="MU157834">
    <property type="protein sequence ID" value="KAF9531689.1"/>
    <property type="molecule type" value="Genomic_DNA"/>
</dbReference>
<gene>
    <name evidence="2" type="ORF">CPB83DRAFT_833357</name>
</gene>